<proteinExistence type="predicted"/>
<keyword evidence="2" id="KW-1185">Reference proteome</keyword>
<accession>A0A3B3S219</accession>
<evidence type="ECO:0000313" key="1">
    <source>
        <dbReference type="Ensembl" id="ENSPKIP00000024101.1"/>
    </source>
</evidence>
<reference evidence="1" key="1">
    <citation type="submission" date="2025-08" db="UniProtKB">
        <authorList>
            <consortium name="Ensembl"/>
        </authorList>
    </citation>
    <scope>IDENTIFICATION</scope>
</reference>
<dbReference type="PANTHER" id="PTHR14240">
    <property type="entry name" value="RETINITIS PIGMENTOSA GTPASE REGULATOR-INTERACTING PROTEIN"/>
    <property type="match status" value="1"/>
</dbReference>
<organism evidence="1 2">
    <name type="scientific">Paramormyrops kingsleyae</name>
    <dbReference type="NCBI Taxonomy" id="1676925"/>
    <lineage>
        <taxon>Eukaryota</taxon>
        <taxon>Metazoa</taxon>
        <taxon>Chordata</taxon>
        <taxon>Craniata</taxon>
        <taxon>Vertebrata</taxon>
        <taxon>Euteleostomi</taxon>
        <taxon>Actinopterygii</taxon>
        <taxon>Neopterygii</taxon>
        <taxon>Teleostei</taxon>
        <taxon>Osteoglossocephala</taxon>
        <taxon>Osteoglossomorpha</taxon>
        <taxon>Osteoglossiformes</taxon>
        <taxon>Mormyridae</taxon>
        <taxon>Paramormyrops</taxon>
    </lineage>
</organism>
<dbReference type="GO" id="GO:1905515">
    <property type="term" value="P:non-motile cilium assembly"/>
    <property type="evidence" value="ECO:0007669"/>
    <property type="project" value="TreeGrafter"/>
</dbReference>
<dbReference type="GO" id="GO:0046548">
    <property type="term" value="P:retinal rod cell development"/>
    <property type="evidence" value="ECO:0007669"/>
    <property type="project" value="TreeGrafter"/>
</dbReference>
<dbReference type="STRING" id="1676925.ENSPKIP00000024101"/>
<dbReference type="GO" id="GO:0032391">
    <property type="term" value="C:photoreceptor connecting cilium"/>
    <property type="evidence" value="ECO:0007669"/>
    <property type="project" value="TreeGrafter"/>
</dbReference>
<dbReference type="Ensembl" id="ENSPKIT00000004802.1">
    <property type="protein sequence ID" value="ENSPKIP00000024101.1"/>
    <property type="gene ID" value="ENSPKIG00000007482.1"/>
</dbReference>
<name>A0A3B3S219_9TELE</name>
<dbReference type="PANTHER" id="PTHR14240:SF1">
    <property type="entry name" value="PROTEIN FANTOM-RELATED"/>
    <property type="match status" value="1"/>
</dbReference>
<dbReference type="AlphaFoldDB" id="A0A3B3S219"/>
<evidence type="ECO:0000313" key="2">
    <source>
        <dbReference type="Proteomes" id="UP000261540"/>
    </source>
</evidence>
<reference evidence="1" key="2">
    <citation type="submission" date="2025-09" db="UniProtKB">
        <authorList>
            <consortium name="Ensembl"/>
        </authorList>
    </citation>
    <scope>IDENTIFICATION</scope>
</reference>
<protein>
    <submittedName>
        <fullName evidence="1">Uncharacterized protein</fullName>
    </submittedName>
</protein>
<dbReference type="Proteomes" id="UP000261540">
    <property type="component" value="Unplaced"/>
</dbReference>
<sequence>RSAFDVTQEQKWKTREQQLKLQIVQLEVALKADLADKNEILDKIKLERGDYSRLRQVNANTVLQQARKSQRNGELSFLQQVDEDVQRDLGRSLAELQAAHAETVQELEKTRSMLILQHKINRDYQVAWGSVRDELITSNRIYQLFTALVIFNEVAIQSMYELFFCRTPC</sequence>
<dbReference type="InterPro" id="IPR031139">
    <property type="entry name" value="RPGRIP1_fam"/>
</dbReference>